<dbReference type="PANTHER" id="PTHR43477">
    <property type="entry name" value="DIHYDROANTICAPSIN 7-DEHYDROGENASE"/>
    <property type="match status" value="1"/>
</dbReference>
<name>A0A8H7XNZ1_PSICU</name>
<dbReference type="Gene3D" id="3.40.50.720">
    <property type="entry name" value="NAD(P)-binding Rossmann-like Domain"/>
    <property type="match status" value="1"/>
</dbReference>
<gene>
    <name evidence="4" type="ORF">JR316_010679</name>
</gene>
<dbReference type="CDD" id="cd05233">
    <property type="entry name" value="SDR_c"/>
    <property type="match status" value="1"/>
</dbReference>
<dbReference type="InterPro" id="IPR036291">
    <property type="entry name" value="NAD(P)-bd_dom_sf"/>
</dbReference>
<protein>
    <submittedName>
        <fullName evidence="4">Uncharacterized protein</fullName>
    </submittedName>
</protein>
<dbReference type="GO" id="GO:0016491">
    <property type="term" value="F:oxidoreductase activity"/>
    <property type="evidence" value="ECO:0007669"/>
    <property type="project" value="UniProtKB-KW"/>
</dbReference>
<keyword evidence="2" id="KW-0521">NADP</keyword>
<evidence type="ECO:0000313" key="4">
    <source>
        <dbReference type="EMBL" id="KAG5164183.1"/>
    </source>
</evidence>
<sequence>MATLQNKTIVIVGGSSGIGFAVALASLQSSAKTVIIASSNEARVHDAVARLKSHNLPGEVHGDVVDATNSEAVKAFAGRIGTVDHIVWTSGDIPPKSGLNEFPFSKVETPDEGQAAFTVRFWGPIVLAKHAKFHPGGSLTLTSGTNGLRPMPGSHLMAGMITGLDGLTRGLAVDLAPVRVNLISPGLIITEIMDKLMGENKDTVLKAYGEKIPLKRVGEPSEIAEAYLFLMKCGYITGQRIDIEGGILLV</sequence>
<evidence type="ECO:0000256" key="2">
    <source>
        <dbReference type="ARBA" id="ARBA00022857"/>
    </source>
</evidence>
<comment type="caution">
    <text evidence="4">The sequence shown here is derived from an EMBL/GenBank/DDBJ whole genome shotgun (WGS) entry which is preliminary data.</text>
</comment>
<dbReference type="PANTHER" id="PTHR43477:SF1">
    <property type="entry name" value="DIHYDROANTICAPSIN 7-DEHYDROGENASE"/>
    <property type="match status" value="1"/>
</dbReference>
<dbReference type="Pfam" id="PF23441">
    <property type="entry name" value="SDR"/>
    <property type="match status" value="1"/>
</dbReference>
<accession>A0A8H7XNZ1</accession>
<organism evidence="4">
    <name type="scientific">Psilocybe cubensis</name>
    <name type="common">Psychedelic mushroom</name>
    <name type="synonym">Stropharia cubensis</name>
    <dbReference type="NCBI Taxonomy" id="181762"/>
    <lineage>
        <taxon>Eukaryota</taxon>
        <taxon>Fungi</taxon>
        <taxon>Dikarya</taxon>
        <taxon>Basidiomycota</taxon>
        <taxon>Agaricomycotina</taxon>
        <taxon>Agaricomycetes</taxon>
        <taxon>Agaricomycetidae</taxon>
        <taxon>Agaricales</taxon>
        <taxon>Agaricineae</taxon>
        <taxon>Strophariaceae</taxon>
        <taxon>Psilocybe</taxon>
    </lineage>
</organism>
<dbReference type="InterPro" id="IPR002347">
    <property type="entry name" value="SDR_fam"/>
</dbReference>
<dbReference type="InterPro" id="IPR057571">
    <property type="entry name" value="SDR_PhqE-like"/>
</dbReference>
<dbReference type="AlphaFoldDB" id="A0A8H7XNZ1"/>
<dbReference type="OrthoDB" id="294295at2759"/>
<dbReference type="InterPro" id="IPR051122">
    <property type="entry name" value="SDR_DHRS6-like"/>
</dbReference>
<dbReference type="PRINTS" id="PR00081">
    <property type="entry name" value="GDHRDH"/>
</dbReference>
<evidence type="ECO:0000256" key="1">
    <source>
        <dbReference type="ARBA" id="ARBA00006484"/>
    </source>
</evidence>
<comment type="similarity">
    <text evidence="1">Belongs to the short-chain dehydrogenases/reductases (SDR) family.</text>
</comment>
<dbReference type="EMBL" id="JAFIQS010000012">
    <property type="protein sequence ID" value="KAG5164183.1"/>
    <property type="molecule type" value="Genomic_DNA"/>
</dbReference>
<evidence type="ECO:0000256" key="3">
    <source>
        <dbReference type="ARBA" id="ARBA00023002"/>
    </source>
</evidence>
<dbReference type="SUPFAM" id="SSF51735">
    <property type="entry name" value="NAD(P)-binding Rossmann-fold domains"/>
    <property type="match status" value="1"/>
</dbReference>
<keyword evidence="3" id="KW-0560">Oxidoreductase</keyword>
<reference evidence="4" key="1">
    <citation type="submission" date="2021-02" db="EMBL/GenBank/DDBJ databases">
        <title>Psilocybe cubensis genome.</title>
        <authorList>
            <person name="Mckernan K.J."/>
            <person name="Crawford S."/>
            <person name="Trippe A."/>
            <person name="Kane L.T."/>
            <person name="Mclaughlin S."/>
        </authorList>
    </citation>
    <scope>NUCLEOTIDE SEQUENCE [LARGE SCALE GENOMIC DNA]</scope>
    <source>
        <strain evidence="4">MGC-MH-2018</strain>
    </source>
</reference>
<proteinExistence type="inferred from homology"/>